<dbReference type="GO" id="GO:0003700">
    <property type="term" value="F:DNA-binding transcription factor activity"/>
    <property type="evidence" value="ECO:0007669"/>
    <property type="project" value="InterPro"/>
</dbReference>
<accession>A0A174FA45</accession>
<dbReference type="SUPFAM" id="SSF55136">
    <property type="entry name" value="Probable bacterial effector-binding domain"/>
    <property type="match status" value="1"/>
</dbReference>
<sequence>MGKQEYLSAGRFAALVGTTKETLFHYDEIGLFVPKRRGTNGYRYYAMDQMETFDVIGMLRELGMPLAEIRNYLEQRSPEKFGVLLEQEEKVVREKMQRLREMQRWIGEKKRFLAQASAECREAFEKDPFCPVGIHTLPLQYLVTNHSESADNLAVNQKIGELYAYCGQYGNRSSYNVGFVQKRETLETGNFLDYRDFYLIFDRVPAKVRYTVRPEGEYLCYYYKGPWQGIEAAYRKLFRYATEQKFLLDDRFYEEYMVDALTSQEMEQYITRIAVKILR</sequence>
<proteinExistence type="predicted"/>
<dbReference type="InterPro" id="IPR011256">
    <property type="entry name" value="Reg_factor_effector_dom_sf"/>
</dbReference>
<evidence type="ECO:0000313" key="3">
    <source>
        <dbReference type="EMBL" id="CUO45676.1"/>
    </source>
</evidence>
<dbReference type="InterPro" id="IPR029442">
    <property type="entry name" value="GyrI-like"/>
</dbReference>
<dbReference type="InterPro" id="IPR000551">
    <property type="entry name" value="MerR-type_HTH_dom"/>
</dbReference>
<protein>
    <submittedName>
        <fullName evidence="3">HTH-type transcriptional activator tipA</fullName>
    </submittedName>
</protein>
<dbReference type="Gene3D" id="1.10.1660.10">
    <property type="match status" value="1"/>
</dbReference>
<reference evidence="3 4" key="1">
    <citation type="submission" date="2015-09" db="EMBL/GenBank/DDBJ databases">
        <authorList>
            <consortium name="Pathogen Informatics"/>
        </authorList>
    </citation>
    <scope>NUCLEOTIDE SEQUENCE [LARGE SCALE GENOMIC DNA]</scope>
    <source>
        <strain evidence="3 4">2789STDY5608849</strain>
    </source>
</reference>
<dbReference type="PROSITE" id="PS50937">
    <property type="entry name" value="HTH_MERR_2"/>
    <property type="match status" value="1"/>
</dbReference>
<dbReference type="PANTHER" id="PTHR30204">
    <property type="entry name" value="REDOX-CYCLING DRUG-SENSING TRANSCRIPTIONAL ACTIVATOR SOXR"/>
    <property type="match status" value="1"/>
</dbReference>
<organism evidence="3 4">
    <name type="scientific">Fusicatenibacter saccharivorans</name>
    <dbReference type="NCBI Taxonomy" id="1150298"/>
    <lineage>
        <taxon>Bacteria</taxon>
        <taxon>Bacillati</taxon>
        <taxon>Bacillota</taxon>
        <taxon>Clostridia</taxon>
        <taxon>Lachnospirales</taxon>
        <taxon>Lachnospiraceae</taxon>
        <taxon>Fusicatenibacter</taxon>
    </lineage>
</organism>
<keyword evidence="1" id="KW-0238">DNA-binding</keyword>
<feature type="domain" description="HTH merR-type" evidence="2">
    <location>
        <begin position="6"/>
        <end position="75"/>
    </location>
</feature>
<evidence type="ECO:0000259" key="2">
    <source>
        <dbReference type="PROSITE" id="PS50937"/>
    </source>
</evidence>
<dbReference type="SMART" id="SM00422">
    <property type="entry name" value="HTH_MERR"/>
    <property type="match status" value="1"/>
</dbReference>
<dbReference type="PANTHER" id="PTHR30204:SF85">
    <property type="entry name" value="MULTIDRUG-EFFLUX TRANSPORTER 2 REGULATOR"/>
    <property type="match status" value="1"/>
</dbReference>
<dbReference type="EMBL" id="CYYV01000009">
    <property type="protein sequence ID" value="CUO45676.1"/>
    <property type="molecule type" value="Genomic_DNA"/>
</dbReference>
<gene>
    <name evidence="3" type="primary">tipA_1</name>
    <name evidence="3" type="ORF">ERS852406_02016</name>
</gene>
<dbReference type="GO" id="GO:0003677">
    <property type="term" value="F:DNA binding"/>
    <property type="evidence" value="ECO:0007669"/>
    <property type="project" value="UniProtKB-KW"/>
</dbReference>
<dbReference type="AlphaFoldDB" id="A0A174FA45"/>
<dbReference type="Proteomes" id="UP000095706">
    <property type="component" value="Unassembled WGS sequence"/>
</dbReference>
<dbReference type="InterPro" id="IPR047057">
    <property type="entry name" value="MerR_fam"/>
</dbReference>
<evidence type="ECO:0000256" key="1">
    <source>
        <dbReference type="ARBA" id="ARBA00023125"/>
    </source>
</evidence>
<evidence type="ECO:0000313" key="4">
    <source>
        <dbReference type="Proteomes" id="UP000095706"/>
    </source>
</evidence>
<dbReference type="SUPFAM" id="SSF46955">
    <property type="entry name" value="Putative DNA-binding domain"/>
    <property type="match status" value="1"/>
</dbReference>
<dbReference type="Pfam" id="PF13411">
    <property type="entry name" value="MerR_1"/>
    <property type="match status" value="1"/>
</dbReference>
<dbReference type="RefSeq" id="WP_055227940.1">
    <property type="nucleotide sequence ID" value="NZ_CABJFB010000002.1"/>
</dbReference>
<dbReference type="Pfam" id="PF06445">
    <property type="entry name" value="GyrI-like"/>
    <property type="match status" value="1"/>
</dbReference>
<dbReference type="InterPro" id="IPR009061">
    <property type="entry name" value="DNA-bd_dom_put_sf"/>
</dbReference>
<dbReference type="Gene3D" id="3.20.80.10">
    <property type="entry name" value="Regulatory factor, effector binding domain"/>
    <property type="match status" value="1"/>
</dbReference>
<dbReference type="GeneID" id="79855120"/>
<name>A0A174FA45_9FIRM</name>